<keyword evidence="10" id="KW-1185">Reference proteome</keyword>
<keyword evidence="5" id="KW-0496">Mitochondrion</keyword>
<name>A0A642V5M0_9ASCO</name>
<sequence length="358" mass="40174">MSRLKFDPRIIADIAFFLGAGASIYYLFSHLLQQVGNEGPPRSAETKKRANASIQRLQAKHPELALDLDEYEQVIISSVIAPADINVGFRDVGGLGDIIDELRESVLYPLTEPGLFRHHSSLLQAPKGVLLYGPPGCGKTMLAKALAAESSANFINIKMSTIMDKWFGESNKLVAAIFSLAQKLQPCIIFIDEIDSFLRERQSSDHEITSMLKAEFMTLWDGLTTDGRVMVLGATNRPNDIDSAILRRMPKRFAVPLPQFEERKKILQLMLKDATLDDSFDIDYVAEQTVGMSGSDIKETCRNAAMLAMREYIKQNFVNGRRVNDEEEINVRPLKTSDFFVQQASEQTLPMNRVREVI</sequence>
<dbReference type="Pfam" id="PF17862">
    <property type="entry name" value="AAA_lid_3"/>
    <property type="match status" value="1"/>
</dbReference>
<evidence type="ECO:0000256" key="7">
    <source>
        <dbReference type="SAM" id="Phobius"/>
    </source>
</evidence>
<comment type="similarity">
    <text evidence="6">Belongs to the AAA ATPase family.</text>
</comment>
<protein>
    <recommendedName>
        <fullName evidence="8">AAA+ ATPase domain-containing protein</fullName>
    </recommendedName>
</protein>
<dbReference type="PROSITE" id="PS00674">
    <property type="entry name" value="AAA"/>
    <property type="match status" value="1"/>
</dbReference>
<evidence type="ECO:0000256" key="5">
    <source>
        <dbReference type="ARBA" id="ARBA00023128"/>
    </source>
</evidence>
<feature type="domain" description="AAA+ ATPase" evidence="8">
    <location>
        <begin position="125"/>
        <end position="261"/>
    </location>
</feature>
<dbReference type="InterPro" id="IPR027417">
    <property type="entry name" value="P-loop_NTPase"/>
</dbReference>
<organism evidence="9 10">
    <name type="scientific">Trichomonascus ciferrii</name>
    <dbReference type="NCBI Taxonomy" id="44093"/>
    <lineage>
        <taxon>Eukaryota</taxon>
        <taxon>Fungi</taxon>
        <taxon>Dikarya</taxon>
        <taxon>Ascomycota</taxon>
        <taxon>Saccharomycotina</taxon>
        <taxon>Dipodascomycetes</taxon>
        <taxon>Dipodascales</taxon>
        <taxon>Trichomonascaceae</taxon>
        <taxon>Trichomonascus</taxon>
        <taxon>Trichomonascus ciferrii complex</taxon>
    </lineage>
</organism>
<dbReference type="InterPro" id="IPR003593">
    <property type="entry name" value="AAA+_ATPase"/>
</dbReference>
<gene>
    <name evidence="9" type="ORF">TRICI_002537</name>
</gene>
<evidence type="ECO:0000256" key="2">
    <source>
        <dbReference type="ARBA" id="ARBA00022741"/>
    </source>
</evidence>
<dbReference type="Gene3D" id="1.10.8.60">
    <property type="match status" value="1"/>
</dbReference>
<comment type="caution">
    <text evidence="9">The sequence shown here is derived from an EMBL/GenBank/DDBJ whole genome shotgun (WGS) entry which is preliminary data.</text>
</comment>
<dbReference type="InterPro" id="IPR003959">
    <property type="entry name" value="ATPase_AAA_core"/>
</dbReference>
<dbReference type="SMART" id="SM00382">
    <property type="entry name" value="AAA"/>
    <property type="match status" value="1"/>
</dbReference>
<keyword evidence="4 6" id="KW-0067">ATP-binding</keyword>
<dbReference type="GO" id="GO:0005741">
    <property type="term" value="C:mitochondrial outer membrane"/>
    <property type="evidence" value="ECO:0007669"/>
    <property type="project" value="UniProtKB-SubCell"/>
</dbReference>
<keyword evidence="3" id="KW-1000">Mitochondrion outer membrane</keyword>
<dbReference type="InterPro" id="IPR051701">
    <property type="entry name" value="Mito_OM_Translocase_MSP1"/>
</dbReference>
<reference evidence="9" key="1">
    <citation type="journal article" date="2019" name="G3 (Bethesda)">
        <title>Genome Assemblies of Two Rare Opportunistic Yeast Pathogens: Diutina rugosa (syn. Candida rugosa) and Trichomonascus ciferrii (syn. Candida ciferrii).</title>
        <authorList>
            <person name="Mixao V."/>
            <person name="Saus E."/>
            <person name="Hansen A.P."/>
            <person name="Lass-Florl C."/>
            <person name="Gabaldon T."/>
        </authorList>
    </citation>
    <scope>NUCLEOTIDE SEQUENCE</scope>
    <source>
        <strain evidence="9">CBS 4856</strain>
    </source>
</reference>
<dbReference type="SUPFAM" id="SSF52540">
    <property type="entry name" value="P-loop containing nucleoside triphosphate hydrolases"/>
    <property type="match status" value="1"/>
</dbReference>
<dbReference type="FunFam" id="3.40.50.300:FF:000538">
    <property type="entry name" value="ATPase family AAA domain-containing protein 1"/>
    <property type="match status" value="1"/>
</dbReference>
<dbReference type="Pfam" id="PF00004">
    <property type="entry name" value="AAA"/>
    <property type="match status" value="1"/>
</dbReference>
<dbReference type="GO" id="GO:0140570">
    <property type="term" value="P:extraction of mislocalized protein from mitochondrial outer membrane"/>
    <property type="evidence" value="ECO:0007669"/>
    <property type="project" value="TreeGrafter"/>
</dbReference>
<dbReference type="AlphaFoldDB" id="A0A642V5M0"/>
<evidence type="ECO:0000256" key="6">
    <source>
        <dbReference type="RuleBase" id="RU003651"/>
    </source>
</evidence>
<evidence type="ECO:0000256" key="1">
    <source>
        <dbReference type="ARBA" id="ARBA00004572"/>
    </source>
</evidence>
<dbReference type="GO" id="GO:0005524">
    <property type="term" value="F:ATP binding"/>
    <property type="evidence" value="ECO:0007669"/>
    <property type="project" value="UniProtKB-KW"/>
</dbReference>
<dbReference type="GO" id="GO:0016887">
    <property type="term" value="F:ATP hydrolysis activity"/>
    <property type="evidence" value="ECO:0007669"/>
    <property type="project" value="InterPro"/>
</dbReference>
<dbReference type="PANTHER" id="PTHR45644:SF3">
    <property type="entry name" value="FI08533P-RELATED"/>
    <property type="match status" value="1"/>
</dbReference>
<evidence type="ECO:0000256" key="3">
    <source>
        <dbReference type="ARBA" id="ARBA00022787"/>
    </source>
</evidence>
<dbReference type="InterPro" id="IPR041569">
    <property type="entry name" value="AAA_lid_3"/>
</dbReference>
<dbReference type="VEuPathDB" id="FungiDB:TRICI_002537"/>
<dbReference type="PANTHER" id="PTHR45644">
    <property type="entry name" value="AAA ATPASE, PUTATIVE (AFU_ORTHOLOGUE AFUA_2G12920)-RELATED-RELATED"/>
    <property type="match status" value="1"/>
</dbReference>
<dbReference type="EMBL" id="SWFS01000177">
    <property type="protein sequence ID" value="KAA8915308.1"/>
    <property type="molecule type" value="Genomic_DNA"/>
</dbReference>
<comment type="subcellular location">
    <subcellularLocation>
        <location evidence="1">Mitochondrion outer membrane</location>
        <topology evidence="1">Single-pass membrane protein</topology>
    </subcellularLocation>
</comment>
<evidence type="ECO:0000313" key="9">
    <source>
        <dbReference type="EMBL" id="KAA8915308.1"/>
    </source>
</evidence>
<feature type="transmembrane region" description="Helical" evidence="7">
    <location>
        <begin position="10"/>
        <end position="28"/>
    </location>
</feature>
<dbReference type="InterPro" id="IPR003960">
    <property type="entry name" value="ATPase_AAA_CS"/>
</dbReference>
<evidence type="ECO:0000256" key="4">
    <source>
        <dbReference type="ARBA" id="ARBA00022840"/>
    </source>
</evidence>
<dbReference type="Gene3D" id="3.40.50.300">
    <property type="entry name" value="P-loop containing nucleotide triphosphate hydrolases"/>
    <property type="match status" value="1"/>
</dbReference>
<dbReference type="OrthoDB" id="10254455at2759"/>
<keyword evidence="2 6" id="KW-0547">Nucleotide-binding</keyword>
<dbReference type="Proteomes" id="UP000761534">
    <property type="component" value="Unassembled WGS sequence"/>
</dbReference>
<proteinExistence type="inferred from homology"/>
<dbReference type="GO" id="GO:0140567">
    <property type="term" value="F:membrane protein dislocase activity"/>
    <property type="evidence" value="ECO:0007669"/>
    <property type="project" value="UniProtKB-ARBA"/>
</dbReference>
<keyword evidence="7" id="KW-0812">Transmembrane</keyword>
<keyword evidence="7" id="KW-1133">Transmembrane helix</keyword>
<evidence type="ECO:0000313" key="10">
    <source>
        <dbReference type="Proteomes" id="UP000761534"/>
    </source>
</evidence>
<accession>A0A642V5M0</accession>
<evidence type="ECO:0000259" key="8">
    <source>
        <dbReference type="SMART" id="SM00382"/>
    </source>
</evidence>
<keyword evidence="7" id="KW-0472">Membrane</keyword>